<feature type="transmembrane region" description="Helical" evidence="1">
    <location>
        <begin position="44"/>
        <end position="60"/>
    </location>
</feature>
<keyword evidence="1" id="KW-0472">Membrane</keyword>
<protein>
    <recommendedName>
        <fullName evidence="4">ECF transporter S component</fullName>
    </recommendedName>
</protein>
<keyword evidence="1" id="KW-1133">Transmembrane helix</keyword>
<gene>
    <name evidence="2" type="ORF">A2998_00150</name>
</gene>
<evidence type="ECO:0008006" key="4">
    <source>
        <dbReference type="Google" id="ProtNLM"/>
    </source>
</evidence>
<dbReference type="AlphaFoldDB" id="A0A1G2I911"/>
<feature type="transmembrane region" description="Helical" evidence="1">
    <location>
        <begin position="88"/>
        <end position="106"/>
    </location>
</feature>
<evidence type="ECO:0000313" key="2">
    <source>
        <dbReference type="EMBL" id="OGZ71294.1"/>
    </source>
</evidence>
<sequence length="227" mass="25853">MKQRWPRERDRNRNKSDFFDIINYMEEKEITLSLPLQISEMKKFLIFASVSILSFFAPFAFGHPQWLVGTVVNACLFLGAVYLPKKYYIPLAVLPSLGVLARGLVFGPFTYFLVYFLPFIWLGNLILILVFRSVYKFQLKRDPTSSNLKNAFSQLLEVGSLIGLPALAKFLFLFLIANIYFKFSIVPSLFVQTMGLNQLATALAGGLVAFLLFNFYGKYFTGSKQAS</sequence>
<feature type="transmembrane region" description="Helical" evidence="1">
    <location>
        <begin position="155"/>
        <end position="179"/>
    </location>
</feature>
<feature type="transmembrane region" description="Helical" evidence="1">
    <location>
        <begin position="199"/>
        <end position="217"/>
    </location>
</feature>
<organism evidence="2 3">
    <name type="scientific">Candidatus Staskawiczbacteria bacterium RIFCSPLOWO2_01_FULL_37_25b</name>
    <dbReference type="NCBI Taxonomy" id="1802213"/>
    <lineage>
        <taxon>Bacteria</taxon>
        <taxon>Candidatus Staskawicziibacteriota</taxon>
    </lineage>
</organism>
<dbReference type="EMBL" id="MHOZ01000060">
    <property type="protein sequence ID" value="OGZ71294.1"/>
    <property type="molecule type" value="Genomic_DNA"/>
</dbReference>
<feature type="transmembrane region" description="Helical" evidence="1">
    <location>
        <begin position="112"/>
        <end position="135"/>
    </location>
</feature>
<keyword evidence="1" id="KW-0812">Transmembrane</keyword>
<feature type="transmembrane region" description="Helical" evidence="1">
    <location>
        <begin position="66"/>
        <end position="83"/>
    </location>
</feature>
<name>A0A1G2I911_9BACT</name>
<evidence type="ECO:0000313" key="3">
    <source>
        <dbReference type="Proteomes" id="UP000178826"/>
    </source>
</evidence>
<reference evidence="2 3" key="1">
    <citation type="journal article" date="2016" name="Nat. Commun.">
        <title>Thousands of microbial genomes shed light on interconnected biogeochemical processes in an aquifer system.</title>
        <authorList>
            <person name="Anantharaman K."/>
            <person name="Brown C.T."/>
            <person name="Hug L.A."/>
            <person name="Sharon I."/>
            <person name="Castelle C.J."/>
            <person name="Probst A.J."/>
            <person name="Thomas B.C."/>
            <person name="Singh A."/>
            <person name="Wilkins M.J."/>
            <person name="Karaoz U."/>
            <person name="Brodie E.L."/>
            <person name="Williams K.H."/>
            <person name="Hubbard S.S."/>
            <person name="Banfield J.F."/>
        </authorList>
    </citation>
    <scope>NUCLEOTIDE SEQUENCE [LARGE SCALE GENOMIC DNA]</scope>
</reference>
<evidence type="ECO:0000256" key="1">
    <source>
        <dbReference type="SAM" id="Phobius"/>
    </source>
</evidence>
<dbReference type="Proteomes" id="UP000178826">
    <property type="component" value="Unassembled WGS sequence"/>
</dbReference>
<comment type="caution">
    <text evidence="2">The sequence shown here is derived from an EMBL/GenBank/DDBJ whole genome shotgun (WGS) entry which is preliminary data.</text>
</comment>
<proteinExistence type="predicted"/>
<accession>A0A1G2I911</accession>